<dbReference type="PROSITE" id="PS51379">
    <property type="entry name" value="4FE4S_FER_2"/>
    <property type="match status" value="2"/>
</dbReference>
<dbReference type="Pfam" id="PF01837">
    <property type="entry name" value="HcyBio"/>
    <property type="match status" value="1"/>
</dbReference>
<dbReference type="InterPro" id="IPR017677">
    <property type="entry name" value="Methan_mark_16"/>
</dbReference>
<reference evidence="6 7" key="2">
    <citation type="journal article" date="2014" name="Int. J. Syst. Evol. Microbiol.">
        <title>Methanobacterium paludis sp. nov. and a novel strain of Methanobacterium lacus isolated from northern peatlands.</title>
        <authorList>
            <person name="Cadillo-Quiroz H."/>
            <person name="Brauer S.L."/>
            <person name="Goodson N."/>
            <person name="Yavitt J.B."/>
            <person name="Zinder S.H."/>
        </authorList>
    </citation>
    <scope>NUCLEOTIDE SEQUENCE [LARGE SCALE GENOMIC DNA]</scope>
    <source>
        <strain evidence="6 7">AL-21</strain>
    </source>
</reference>
<dbReference type="Pfam" id="PF00037">
    <property type="entry name" value="Fer4"/>
    <property type="match status" value="1"/>
</dbReference>
<dbReference type="InterPro" id="IPR050572">
    <property type="entry name" value="Fe-S_Ferredoxin"/>
</dbReference>
<dbReference type="STRING" id="877455.Metbo_2256"/>
<evidence type="ECO:0000313" key="7">
    <source>
        <dbReference type="Proteomes" id="UP000007490"/>
    </source>
</evidence>
<dbReference type="GO" id="GO:0051539">
    <property type="term" value="F:4 iron, 4 sulfur cluster binding"/>
    <property type="evidence" value="ECO:0007669"/>
    <property type="project" value="UniProtKB-KW"/>
</dbReference>
<dbReference type="GeneID" id="10278722"/>
<feature type="domain" description="4Fe-4S ferredoxin-type" evidence="5">
    <location>
        <begin position="343"/>
        <end position="372"/>
    </location>
</feature>
<protein>
    <submittedName>
        <fullName evidence="6">Methanogenesis marker 16 metalloprotein</fullName>
    </submittedName>
</protein>
<keyword evidence="2" id="KW-0479">Metal-binding</keyword>
<dbReference type="PANTHER" id="PTHR43687:SF3">
    <property type="entry name" value="4FE-4S FERREDOXIN-TYPE DOMAIN-CONTAINING PROTEIN"/>
    <property type="match status" value="1"/>
</dbReference>
<dbReference type="KEGG" id="mel:Metbo_2256"/>
<dbReference type="PANTHER" id="PTHR43687">
    <property type="entry name" value="ADENYLYLSULFATE REDUCTASE, BETA SUBUNIT"/>
    <property type="match status" value="1"/>
</dbReference>
<dbReference type="NCBIfam" id="TIGR03287">
    <property type="entry name" value="methan_mark_16"/>
    <property type="match status" value="1"/>
</dbReference>
<reference evidence="7" key="1">
    <citation type="submission" date="2011-02" db="EMBL/GenBank/DDBJ databases">
        <title>Complete sequence of Methanobacterium sp. AL-21.</title>
        <authorList>
            <consortium name="US DOE Joint Genome Institute"/>
            <person name="Lucas S."/>
            <person name="Copeland A."/>
            <person name="Lapidus A."/>
            <person name="Cheng J.-F."/>
            <person name="Goodwin L."/>
            <person name="Pitluck S."/>
            <person name="Chertkov O."/>
            <person name="Detter J.C."/>
            <person name="Han C."/>
            <person name="Tapia R."/>
            <person name="Land M."/>
            <person name="Hauser L."/>
            <person name="Kyrpides N."/>
            <person name="Ivanova N."/>
            <person name="Mikhailova N."/>
            <person name="Pagani I."/>
            <person name="Cadillo-Quiroz H."/>
            <person name="Imachi H."/>
            <person name="Zinder S."/>
            <person name="Liu W."/>
            <person name="Woyke T."/>
        </authorList>
    </citation>
    <scope>NUCLEOTIDE SEQUENCE [LARGE SCALE GENOMIC DNA]</scope>
    <source>
        <strain evidence="7">AL-21</strain>
    </source>
</reference>
<dbReference type="HOGENOM" id="CLU_061500_0_0_2"/>
<organism evidence="6 7">
    <name type="scientific">Methanobacterium lacus (strain AL-21)</name>
    <dbReference type="NCBI Taxonomy" id="877455"/>
    <lineage>
        <taxon>Archaea</taxon>
        <taxon>Methanobacteriati</taxon>
        <taxon>Methanobacteriota</taxon>
        <taxon>Methanomada group</taxon>
        <taxon>Methanobacteria</taxon>
        <taxon>Methanobacteriales</taxon>
        <taxon>Methanobacteriaceae</taxon>
        <taxon>Methanobacterium</taxon>
    </lineage>
</organism>
<dbReference type="Proteomes" id="UP000007490">
    <property type="component" value="Chromosome"/>
</dbReference>
<keyword evidence="4" id="KW-0411">Iron-sulfur</keyword>
<dbReference type="EMBL" id="CP002551">
    <property type="protein sequence ID" value="ADZ10470.1"/>
    <property type="molecule type" value="Genomic_DNA"/>
</dbReference>
<dbReference type="Gene3D" id="3.30.70.20">
    <property type="match status" value="1"/>
</dbReference>
<keyword evidence="1" id="KW-0004">4Fe-4S</keyword>
<evidence type="ECO:0000256" key="2">
    <source>
        <dbReference type="ARBA" id="ARBA00022723"/>
    </source>
</evidence>
<name>F0TCT0_METLA</name>
<dbReference type="RefSeq" id="WP_013645821.1">
    <property type="nucleotide sequence ID" value="NC_015216.1"/>
</dbReference>
<dbReference type="GO" id="GO:0046872">
    <property type="term" value="F:metal ion binding"/>
    <property type="evidence" value="ECO:0007669"/>
    <property type="project" value="UniProtKB-KW"/>
</dbReference>
<gene>
    <name evidence="6" type="ordered locus">Metbo_2256</name>
</gene>
<evidence type="ECO:0000256" key="3">
    <source>
        <dbReference type="ARBA" id="ARBA00023004"/>
    </source>
</evidence>
<accession>F0TCT0</accession>
<sequence length="423" mass="45899">MKIRSVEEINKKIKAGNANVLSAEEISNLIKEGETPKAEDVDVVTTGTCGIMSGTAAVLHVPVSDPGAFKKASKISLNGVPGFPGPCPNEWLGSVDLVIYGTSHSSEDEKYGGGFLFKDIVAGNDIEVEVESIDGKTFHKTVTVDDIGTAQMLGTRMAFKNYNSFTNPSEELISSIFHAVDMEGPFKGLSVSGCGQLNPLQNDPVMKTICAGSKILLNGAESIIIGNGTRSSPEKPNLMITGDMKQMDPHFLGGFQTGAGPEVFDSVACAIPVLDNEIFEKTFILNKDIVLPITDIRGRHSVLSSTNYGEVWDNSDERPVYHPEKCIKCDNCVVRERCPTGAYSDNLNLKKCFGCGMCVHSCPNQAFTMETGSVSFGIEDKTYDMPIICRQSDIKRARELTAELRRRIEDGSFILNNCLDKTS</sequence>
<dbReference type="SUPFAM" id="SSF54862">
    <property type="entry name" value="4Fe-4S ferredoxins"/>
    <property type="match status" value="1"/>
</dbReference>
<dbReference type="InterPro" id="IPR017896">
    <property type="entry name" value="4Fe4S_Fe-S-bd"/>
</dbReference>
<dbReference type="InterPro" id="IPR017900">
    <property type="entry name" value="4Fe4S_Fe_S_CS"/>
</dbReference>
<keyword evidence="3" id="KW-0408">Iron</keyword>
<evidence type="ECO:0000256" key="4">
    <source>
        <dbReference type="ARBA" id="ARBA00023014"/>
    </source>
</evidence>
<dbReference type="eggNOG" id="arCOG00621">
    <property type="taxonomic scope" value="Archaea"/>
</dbReference>
<dbReference type="OrthoDB" id="53379at2157"/>
<dbReference type="InterPro" id="IPR002708">
    <property type="entry name" value="HcyBio"/>
</dbReference>
<proteinExistence type="predicted"/>
<evidence type="ECO:0000256" key="1">
    <source>
        <dbReference type="ARBA" id="ARBA00022485"/>
    </source>
</evidence>
<dbReference type="GO" id="GO:0016491">
    <property type="term" value="F:oxidoreductase activity"/>
    <property type="evidence" value="ECO:0007669"/>
    <property type="project" value="UniProtKB-ARBA"/>
</dbReference>
<evidence type="ECO:0000313" key="6">
    <source>
        <dbReference type="EMBL" id="ADZ10470.1"/>
    </source>
</evidence>
<dbReference type="AlphaFoldDB" id="F0TCT0"/>
<feature type="domain" description="4Fe-4S ferredoxin-type" evidence="5">
    <location>
        <begin position="317"/>
        <end position="342"/>
    </location>
</feature>
<dbReference type="PROSITE" id="PS00198">
    <property type="entry name" value="4FE4S_FER_1"/>
    <property type="match status" value="1"/>
</dbReference>
<keyword evidence="7" id="KW-1185">Reference proteome</keyword>
<evidence type="ECO:0000259" key="5">
    <source>
        <dbReference type="PROSITE" id="PS51379"/>
    </source>
</evidence>